<dbReference type="GO" id="GO:0016747">
    <property type="term" value="F:acyltransferase activity, transferring groups other than amino-acyl groups"/>
    <property type="evidence" value="ECO:0007669"/>
    <property type="project" value="InterPro"/>
</dbReference>
<keyword evidence="5" id="KW-1185">Reference proteome</keyword>
<feature type="transmembrane region" description="Helical" evidence="2">
    <location>
        <begin position="207"/>
        <end position="229"/>
    </location>
</feature>
<evidence type="ECO:0000256" key="1">
    <source>
        <dbReference type="SAM" id="MobiDB-lite"/>
    </source>
</evidence>
<organism evidence="4 5">
    <name type="scientific">Microthyrium microscopicum</name>
    <dbReference type="NCBI Taxonomy" id="703497"/>
    <lineage>
        <taxon>Eukaryota</taxon>
        <taxon>Fungi</taxon>
        <taxon>Dikarya</taxon>
        <taxon>Ascomycota</taxon>
        <taxon>Pezizomycotina</taxon>
        <taxon>Dothideomycetes</taxon>
        <taxon>Dothideomycetes incertae sedis</taxon>
        <taxon>Microthyriales</taxon>
        <taxon>Microthyriaceae</taxon>
        <taxon>Microthyrium</taxon>
    </lineage>
</organism>
<dbReference type="OrthoDB" id="5343688at2759"/>
<keyword evidence="2" id="KW-0812">Transmembrane</keyword>
<protein>
    <recommendedName>
        <fullName evidence="3">N-acetyltransferase domain-containing protein</fullName>
    </recommendedName>
</protein>
<feature type="region of interest" description="Disordered" evidence="1">
    <location>
        <begin position="111"/>
        <end position="141"/>
    </location>
</feature>
<feature type="transmembrane region" description="Helical" evidence="2">
    <location>
        <begin position="179"/>
        <end position="201"/>
    </location>
</feature>
<evidence type="ECO:0000313" key="4">
    <source>
        <dbReference type="EMBL" id="KAF2672452.1"/>
    </source>
</evidence>
<dbReference type="SUPFAM" id="SSF55729">
    <property type="entry name" value="Acyl-CoA N-acyltransferases (Nat)"/>
    <property type="match status" value="1"/>
</dbReference>
<keyword evidence="2" id="KW-0472">Membrane</keyword>
<dbReference type="Proteomes" id="UP000799302">
    <property type="component" value="Unassembled WGS sequence"/>
</dbReference>
<feature type="region of interest" description="Disordered" evidence="1">
    <location>
        <begin position="1"/>
        <end position="25"/>
    </location>
</feature>
<evidence type="ECO:0000259" key="3">
    <source>
        <dbReference type="Pfam" id="PF00583"/>
    </source>
</evidence>
<keyword evidence="2" id="KW-1133">Transmembrane helix</keyword>
<sequence>MAASSTTHHHHHHRSSSTRSSSSQSSIGAFTTANLFKTNGRLATVGTTVGEKIPNYIPGFKTSATFLTSLSANLRIPDEALLPSPISTPVSLRACDAYNLPPPSPFTSAMSTNDDFDSGTGSATLLTPSTSSPDELTNPLDGIPDLSTYIVTEEPERVEALKLIADSVAQQRQTASRVLISHPFNLAAVGILMAVGGQILYGYRRDWVTLFSTFVGFTMACLVAVRWVVGPYLQIAEEVNWDWLDDDTIIATKYGDHIIGSLVLGWESPAGGEKSSRSRRKKGGKGIIRGWTVHLRYRGKGEGRALLDEAAQVVHKKGGDGLEFEEDNIYSRRVLPNLYNSAFNRRDRKAYIALDQVVKDHGNFLKRR</sequence>
<dbReference type="InterPro" id="IPR016181">
    <property type="entry name" value="Acyl_CoA_acyltransferase"/>
</dbReference>
<evidence type="ECO:0000256" key="2">
    <source>
        <dbReference type="SAM" id="Phobius"/>
    </source>
</evidence>
<feature type="compositionally biased region" description="Basic residues" evidence="1">
    <location>
        <begin position="7"/>
        <end position="16"/>
    </location>
</feature>
<dbReference type="InterPro" id="IPR000182">
    <property type="entry name" value="GNAT_dom"/>
</dbReference>
<name>A0A6A6UJQ9_9PEZI</name>
<feature type="domain" description="N-acetyltransferase" evidence="3">
    <location>
        <begin position="236"/>
        <end position="334"/>
    </location>
</feature>
<dbReference type="Pfam" id="PF00583">
    <property type="entry name" value="Acetyltransf_1"/>
    <property type="match status" value="1"/>
</dbReference>
<accession>A0A6A6UJQ9</accession>
<gene>
    <name evidence="4" type="ORF">BT63DRAFT_422910</name>
</gene>
<reference evidence="4" key="1">
    <citation type="journal article" date="2020" name="Stud. Mycol.">
        <title>101 Dothideomycetes genomes: a test case for predicting lifestyles and emergence of pathogens.</title>
        <authorList>
            <person name="Haridas S."/>
            <person name="Albert R."/>
            <person name="Binder M."/>
            <person name="Bloem J."/>
            <person name="Labutti K."/>
            <person name="Salamov A."/>
            <person name="Andreopoulos B."/>
            <person name="Baker S."/>
            <person name="Barry K."/>
            <person name="Bills G."/>
            <person name="Bluhm B."/>
            <person name="Cannon C."/>
            <person name="Castanera R."/>
            <person name="Culley D."/>
            <person name="Daum C."/>
            <person name="Ezra D."/>
            <person name="Gonzalez J."/>
            <person name="Henrissat B."/>
            <person name="Kuo A."/>
            <person name="Liang C."/>
            <person name="Lipzen A."/>
            <person name="Lutzoni F."/>
            <person name="Magnuson J."/>
            <person name="Mondo S."/>
            <person name="Nolan M."/>
            <person name="Ohm R."/>
            <person name="Pangilinan J."/>
            <person name="Park H.-J."/>
            <person name="Ramirez L."/>
            <person name="Alfaro M."/>
            <person name="Sun H."/>
            <person name="Tritt A."/>
            <person name="Yoshinaga Y."/>
            <person name="Zwiers L.-H."/>
            <person name="Turgeon B."/>
            <person name="Goodwin S."/>
            <person name="Spatafora J."/>
            <person name="Crous P."/>
            <person name="Grigoriev I."/>
        </authorList>
    </citation>
    <scope>NUCLEOTIDE SEQUENCE</scope>
    <source>
        <strain evidence="4">CBS 115976</strain>
    </source>
</reference>
<evidence type="ECO:0000313" key="5">
    <source>
        <dbReference type="Proteomes" id="UP000799302"/>
    </source>
</evidence>
<dbReference type="CDD" id="cd04301">
    <property type="entry name" value="NAT_SF"/>
    <property type="match status" value="1"/>
</dbReference>
<feature type="compositionally biased region" description="Low complexity" evidence="1">
    <location>
        <begin position="118"/>
        <end position="133"/>
    </location>
</feature>
<dbReference type="AlphaFoldDB" id="A0A6A6UJQ9"/>
<proteinExistence type="predicted"/>
<dbReference type="EMBL" id="MU004232">
    <property type="protein sequence ID" value="KAF2672452.1"/>
    <property type="molecule type" value="Genomic_DNA"/>
</dbReference>
<dbReference type="Gene3D" id="3.40.630.30">
    <property type="match status" value="1"/>
</dbReference>